<keyword evidence="1" id="KW-0808">Transferase</keyword>
<dbReference type="GO" id="GO:0070403">
    <property type="term" value="F:NAD+ binding"/>
    <property type="evidence" value="ECO:0007669"/>
    <property type="project" value="UniProtKB-UniRule"/>
</dbReference>
<dbReference type="InterPro" id="IPR003000">
    <property type="entry name" value="Sirtuin"/>
</dbReference>
<dbReference type="Gene3D" id="3.30.1600.10">
    <property type="entry name" value="SIR2/SIRT2 'Small Domain"/>
    <property type="match status" value="1"/>
</dbReference>
<dbReference type="PANTHER" id="PTHR11085:SF4">
    <property type="entry name" value="NAD-DEPENDENT PROTEIN DEACYLASE"/>
    <property type="match status" value="1"/>
</dbReference>
<comment type="catalytic activity">
    <reaction evidence="3">
        <text>N(6)-acetyl-L-lysyl-[protein] + NAD(+) + H2O = 2''-O-acetyl-ADP-D-ribose + nicotinamide + L-lysyl-[protein]</text>
        <dbReference type="Rhea" id="RHEA:43636"/>
        <dbReference type="Rhea" id="RHEA-COMP:9752"/>
        <dbReference type="Rhea" id="RHEA-COMP:10731"/>
        <dbReference type="ChEBI" id="CHEBI:15377"/>
        <dbReference type="ChEBI" id="CHEBI:17154"/>
        <dbReference type="ChEBI" id="CHEBI:29969"/>
        <dbReference type="ChEBI" id="CHEBI:57540"/>
        <dbReference type="ChEBI" id="CHEBI:61930"/>
        <dbReference type="ChEBI" id="CHEBI:83767"/>
        <dbReference type="EC" id="2.3.1.286"/>
    </reaction>
</comment>
<comment type="function">
    <text evidence="3">NAD-dependent lysine deacetylase and desuccinylase that specifically removes acetyl and succinyl groups on target proteins. Modulates the activities of several proteins which are inactive in their acylated form.</text>
</comment>
<dbReference type="GO" id="GO:0017136">
    <property type="term" value="F:histone deacetylase activity, NAD-dependent"/>
    <property type="evidence" value="ECO:0007669"/>
    <property type="project" value="TreeGrafter"/>
</dbReference>
<sequence length="239" mass="26219">MSEHIIVFTGAGISAESGLKTFRDMGGYWHEHRIEDVATPEGFSANPQLVLDFYNQRRREVLAAQPNAAHRAIAALEERFTVSVITQNIDDLHERAGSSRVIHLHGELLKGQSSRDASLVLPLQKPEILPGELAPDGSQMRPHVVWFGEAVLRLDEAAEAFAQADKVLVVGTSLSVFPAAGLLQYTPDDAERVLVALDVQRRPEGFAFWRTNATEAVPRLVGQWLGRAGIPENDGSSPR</sequence>
<feature type="binding site" evidence="3">
    <location>
        <position position="54"/>
    </location>
    <ligand>
        <name>substrate</name>
    </ligand>
</feature>
<feature type="binding site" evidence="3">
    <location>
        <position position="57"/>
    </location>
    <ligand>
        <name>substrate</name>
    </ligand>
</feature>
<feature type="binding site" evidence="3">
    <location>
        <begin position="171"/>
        <end position="173"/>
    </location>
    <ligand>
        <name>NAD(+)</name>
        <dbReference type="ChEBI" id="CHEBI:57540"/>
    </ligand>
</feature>
<organism evidence="6 7">
    <name type="scientific">Corticibacter populi</name>
    <dbReference type="NCBI Taxonomy" id="1550736"/>
    <lineage>
        <taxon>Bacteria</taxon>
        <taxon>Pseudomonadati</taxon>
        <taxon>Pseudomonadota</taxon>
        <taxon>Betaproteobacteria</taxon>
        <taxon>Burkholderiales</taxon>
        <taxon>Comamonadaceae</taxon>
        <taxon>Corticibacter</taxon>
    </lineage>
</organism>
<dbReference type="InterPro" id="IPR050134">
    <property type="entry name" value="NAD-dep_sirtuin_deacylases"/>
</dbReference>
<dbReference type="InterPro" id="IPR029035">
    <property type="entry name" value="DHS-like_NAD/FAD-binding_dom"/>
</dbReference>
<comment type="domain">
    <text evidence="3">2 residues (Tyr-54 and Arg-57) present in a large hydrophobic pocket are probably involved in substrate specificity. They are important for desuccinylation activity, but dispensable for deacetylation activity.</text>
</comment>
<evidence type="ECO:0000256" key="2">
    <source>
        <dbReference type="ARBA" id="ARBA00023027"/>
    </source>
</evidence>
<comment type="caution">
    <text evidence="6">The sequence shown here is derived from an EMBL/GenBank/DDBJ whole genome shotgun (WGS) entry which is preliminary data.</text>
</comment>
<gene>
    <name evidence="3" type="primary">cobB</name>
    <name evidence="6" type="ORF">D8I35_01085</name>
</gene>
<evidence type="ECO:0000313" key="7">
    <source>
        <dbReference type="Proteomes" id="UP000278006"/>
    </source>
</evidence>
<feature type="binding site" evidence="3">
    <location>
        <begin position="87"/>
        <end position="90"/>
    </location>
    <ligand>
        <name>NAD(+)</name>
        <dbReference type="ChEBI" id="CHEBI:57540"/>
    </ligand>
</feature>
<evidence type="ECO:0000256" key="4">
    <source>
        <dbReference type="PROSITE-ProRule" id="PRU00236"/>
    </source>
</evidence>
<keyword evidence="2 3" id="KW-0520">NAD</keyword>
<dbReference type="OrthoDB" id="9800582at2"/>
<dbReference type="Gene3D" id="3.40.50.1220">
    <property type="entry name" value="TPP-binding domain"/>
    <property type="match status" value="1"/>
</dbReference>
<dbReference type="GO" id="GO:0005737">
    <property type="term" value="C:cytoplasm"/>
    <property type="evidence" value="ECO:0007669"/>
    <property type="project" value="UniProtKB-SubCell"/>
</dbReference>
<proteinExistence type="inferred from homology"/>
<dbReference type="InterPro" id="IPR027546">
    <property type="entry name" value="Sirtuin_class_III"/>
</dbReference>
<evidence type="ECO:0000256" key="1">
    <source>
        <dbReference type="ARBA" id="ARBA00022679"/>
    </source>
</evidence>
<accession>A0A3M6QZ16</accession>
<feature type="domain" description="Deacetylase sirtuin-type" evidence="5">
    <location>
        <begin position="1"/>
        <end position="228"/>
    </location>
</feature>
<dbReference type="InterPro" id="IPR026590">
    <property type="entry name" value="Ssirtuin_cat_dom"/>
</dbReference>
<dbReference type="HAMAP" id="MF_01121">
    <property type="entry name" value="Sirtuin_ClassIII"/>
    <property type="match status" value="1"/>
</dbReference>
<comment type="catalytic activity">
    <reaction evidence="3">
        <text>N(6)-succinyl-L-lysyl-[protein] + NAD(+) + H2O = 2''-O-succinyl-ADP-D-ribose + nicotinamide + L-lysyl-[protein]</text>
        <dbReference type="Rhea" id="RHEA:47668"/>
        <dbReference type="Rhea" id="RHEA-COMP:9752"/>
        <dbReference type="Rhea" id="RHEA-COMP:11877"/>
        <dbReference type="ChEBI" id="CHEBI:15377"/>
        <dbReference type="ChEBI" id="CHEBI:17154"/>
        <dbReference type="ChEBI" id="CHEBI:29969"/>
        <dbReference type="ChEBI" id="CHEBI:57540"/>
        <dbReference type="ChEBI" id="CHEBI:87830"/>
        <dbReference type="ChEBI" id="CHEBI:87832"/>
    </reaction>
</comment>
<dbReference type="RefSeq" id="WP_122225884.1">
    <property type="nucleotide sequence ID" value="NZ_RDQO01000001.1"/>
</dbReference>
<feature type="active site" description="Proton acceptor" evidence="3">
    <location>
        <position position="105"/>
    </location>
</feature>
<reference evidence="6 7" key="1">
    <citation type="submission" date="2018-10" db="EMBL/GenBank/DDBJ databases">
        <title>Draft genome of Cortibacter populi DSM10536.</title>
        <authorList>
            <person name="Bernier A.-M."/>
            <person name="Bernard K."/>
        </authorList>
    </citation>
    <scope>NUCLEOTIDE SEQUENCE [LARGE SCALE GENOMIC DNA]</scope>
    <source>
        <strain evidence="6 7">DSM 105136</strain>
    </source>
</reference>
<dbReference type="Proteomes" id="UP000278006">
    <property type="component" value="Unassembled WGS sequence"/>
</dbReference>
<dbReference type="GO" id="GO:0036054">
    <property type="term" value="F:protein-malonyllysine demalonylase activity"/>
    <property type="evidence" value="ECO:0007669"/>
    <property type="project" value="InterPro"/>
</dbReference>
<dbReference type="EMBL" id="RDQO01000001">
    <property type="protein sequence ID" value="RMX07762.1"/>
    <property type="molecule type" value="Genomic_DNA"/>
</dbReference>
<dbReference type="PANTHER" id="PTHR11085">
    <property type="entry name" value="NAD-DEPENDENT PROTEIN DEACYLASE SIRTUIN-5, MITOCHONDRIAL-RELATED"/>
    <property type="match status" value="1"/>
</dbReference>
<dbReference type="AlphaFoldDB" id="A0A3M6QZ16"/>
<dbReference type="SUPFAM" id="SSF52467">
    <property type="entry name" value="DHS-like NAD/FAD-binding domain"/>
    <property type="match status" value="1"/>
</dbReference>
<dbReference type="PROSITE" id="PS50305">
    <property type="entry name" value="SIRTUIN"/>
    <property type="match status" value="1"/>
</dbReference>
<protein>
    <recommendedName>
        <fullName evidence="3">NAD-dependent protein deacylase</fullName>
        <ecNumber evidence="3">2.3.1.286</ecNumber>
    </recommendedName>
    <alternativeName>
        <fullName evidence="3">Regulatory protein SIR2 homolog</fullName>
    </alternativeName>
</protein>
<dbReference type="Pfam" id="PF02146">
    <property type="entry name" value="SIR2"/>
    <property type="match status" value="1"/>
</dbReference>
<name>A0A3M6QZ16_9BURK</name>
<dbReference type="EC" id="2.3.1.286" evidence="3"/>
<comment type="similarity">
    <text evidence="3">Belongs to the sirtuin family. Class III subfamily.</text>
</comment>
<dbReference type="InterPro" id="IPR026591">
    <property type="entry name" value="Sirtuin_cat_small_dom_sf"/>
</dbReference>
<comment type="subcellular location">
    <subcellularLocation>
        <location evidence="3">Cytoplasm</location>
    </subcellularLocation>
</comment>
<evidence type="ECO:0000256" key="3">
    <source>
        <dbReference type="HAMAP-Rule" id="MF_01121"/>
    </source>
</evidence>
<keyword evidence="3" id="KW-0963">Cytoplasm</keyword>
<comment type="caution">
    <text evidence="3 4">Lacks conserved residue(s) required for the propagation of feature annotation.</text>
</comment>
<keyword evidence="7" id="KW-1185">Reference proteome</keyword>
<evidence type="ECO:0000259" key="5">
    <source>
        <dbReference type="PROSITE" id="PS50305"/>
    </source>
</evidence>
<dbReference type="GO" id="GO:0036055">
    <property type="term" value="F:protein-succinyllysine desuccinylase activity"/>
    <property type="evidence" value="ECO:0007669"/>
    <property type="project" value="UniProtKB-UniRule"/>
</dbReference>
<feature type="binding site" evidence="3">
    <location>
        <position position="213"/>
    </location>
    <ligand>
        <name>NAD(+)</name>
        <dbReference type="ChEBI" id="CHEBI:57540"/>
    </ligand>
</feature>
<evidence type="ECO:0000313" key="6">
    <source>
        <dbReference type="EMBL" id="RMX07762.1"/>
    </source>
</evidence>
<feature type="binding site" evidence="3">
    <location>
        <begin position="10"/>
        <end position="29"/>
    </location>
    <ligand>
        <name>NAD(+)</name>
        <dbReference type="ChEBI" id="CHEBI:57540"/>
    </ligand>
</feature>